<accession>A0A1M4U806</accession>
<dbReference type="PANTHER" id="PTHR42865">
    <property type="entry name" value="PROTON/GLUTAMATE-ASPARTATE SYMPORTER"/>
    <property type="match status" value="1"/>
</dbReference>
<name>A0A1M4U806_9CLOT</name>
<dbReference type="InterPro" id="IPR001991">
    <property type="entry name" value="Na-dicarboxylate_symporter"/>
</dbReference>
<dbReference type="AlphaFoldDB" id="A0A1M4U806"/>
<evidence type="ECO:0000256" key="4">
    <source>
        <dbReference type="ARBA" id="ARBA00022989"/>
    </source>
</evidence>
<evidence type="ECO:0000256" key="3">
    <source>
        <dbReference type="ARBA" id="ARBA00022692"/>
    </source>
</evidence>
<dbReference type="GO" id="GO:0032329">
    <property type="term" value="P:serine transport"/>
    <property type="evidence" value="ECO:0007669"/>
    <property type="project" value="TreeGrafter"/>
</dbReference>
<evidence type="ECO:0000313" key="7">
    <source>
        <dbReference type="EMBL" id="SHE52912.1"/>
    </source>
</evidence>
<organism evidence="7 8">
    <name type="scientific">Clostridium fallax</name>
    <dbReference type="NCBI Taxonomy" id="1533"/>
    <lineage>
        <taxon>Bacteria</taxon>
        <taxon>Bacillati</taxon>
        <taxon>Bacillota</taxon>
        <taxon>Clostridia</taxon>
        <taxon>Eubacteriales</taxon>
        <taxon>Clostridiaceae</taxon>
        <taxon>Clostridium</taxon>
    </lineage>
</organism>
<dbReference type="PANTHER" id="PTHR42865:SF8">
    <property type="entry name" value="SERINE_THREONINE TRANSPORTER SSTT"/>
    <property type="match status" value="1"/>
</dbReference>
<keyword evidence="5 6" id="KW-0472">Membrane</keyword>
<keyword evidence="8" id="KW-1185">Reference proteome</keyword>
<feature type="transmembrane region" description="Helical" evidence="6">
    <location>
        <begin position="127"/>
        <end position="147"/>
    </location>
</feature>
<feature type="transmembrane region" description="Helical" evidence="6">
    <location>
        <begin position="198"/>
        <end position="224"/>
    </location>
</feature>
<feature type="transmembrane region" description="Helical" evidence="6">
    <location>
        <begin position="70"/>
        <end position="91"/>
    </location>
</feature>
<sequence length="389" mass="40878">MRKLGLIPKLIIAIILGILIGSFLPSYVVQVFATFNGLFGNFLNFVIPLIILGFVIAGIADLGKGAGKMLGITTAIAYVSTLIAGTIAYFVGSKIFPSFISATANIAAGNPEEKLLPPYFTVEMPPAIPVMTALLLAFLLGLGIAAVKGETLYNMSVEFQKIVEKTIKSIIIPLLPLYVLGIFANMTFAGEVQQILSVFWKVFLVILALHFTILAIQFGIASITGKKSFTMMVKNQVPGYLTALGTQSSAATIPVNLQCAEKNGVAKGIREFVVPLCATIHLSGSTITLTCCALAVMLIHNTIPSAGQMFGFIAMLGVTMVAAPGVPGGAVMAALGVLKANLGFNDAQLALMIALYITQDSFGTACNVSGDNAIAVIVDGLREKLKLGQ</sequence>
<gene>
    <name evidence="7" type="ORF">SAMN05443638_10485</name>
</gene>
<dbReference type="STRING" id="1533.SAMN05443638_10485"/>
<dbReference type="RefSeq" id="WP_072893184.1">
    <property type="nucleotide sequence ID" value="NZ_FQVM01000004.1"/>
</dbReference>
<dbReference type="Gene3D" id="1.10.3860.10">
    <property type="entry name" value="Sodium:dicarboxylate symporter"/>
    <property type="match status" value="1"/>
</dbReference>
<dbReference type="GO" id="GO:0005886">
    <property type="term" value="C:plasma membrane"/>
    <property type="evidence" value="ECO:0007669"/>
    <property type="project" value="TreeGrafter"/>
</dbReference>
<dbReference type="SUPFAM" id="SSF118215">
    <property type="entry name" value="Proton glutamate symport protein"/>
    <property type="match status" value="1"/>
</dbReference>
<keyword evidence="3 6" id="KW-0812">Transmembrane</keyword>
<dbReference type="PRINTS" id="PR00173">
    <property type="entry name" value="EDTRNSPORT"/>
</dbReference>
<feature type="transmembrane region" description="Helical" evidence="6">
    <location>
        <begin position="272"/>
        <end position="300"/>
    </location>
</feature>
<dbReference type="InterPro" id="IPR036458">
    <property type="entry name" value="Na:dicarbo_symporter_sf"/>
</dbReference>
<evidence type="ECO:0000256" key="1">
    <source>
        <dbReference type="ARBA" id="ARBA00004141"/>
    </source>
</evidence>
<dbReference type="Proteomes" id="UP000184035">
    <property type="component" value="Unassembled WGS sequence"/>
</dbReference>
<feature type="transmembrane region" description="Helical" evidence="6">
    <location>
        <begin position="45"/>
        <end position="63"/>
    </location>
</feature>
<proteinExistence type="predicted"/>
<protein>
    <submittedName>
        <fullName evidence="7">Na+/H+-dicarboxylate symporter</fullName>
    </submittedName>
</protein>
<feature type="transmembrane region" description="Helical" evidence="6">
    <location>
        <begin position="167"/>
        <end position="186"/>
    </location>
</feature>
<dbReference type="GO" id="GO:0005295">
    <property type="term" value="F:neutral L-amino acid:sodium symporter activity"/>
    <property type="evidence" value="ECO:0007669"/>
    <property type="project" value="TreeGrafter"/>
</dbReference>
<comment type="subcellular location">
    <subcellularLocation>
        <location evidence="1">Membrane</location>
        <topology evidence="1">Multi-pass membrane protein</topology>
    </subcellularLocation>
</comment>
<dbReference type="EMBL" id="FQVM01000004">
    <property type="protein sequence ID" value="SHE52912.1"/>
    <property type="molecule type" value="Genomic_DNA"/>
</dbReference>
<evidence type="ECO:0000256" key="5">
    <source>
        <dbReference type="ARBA" id="ARBA00023136"/>
    </source>
</evidence>
<reference evidence="7 8" key="1">
    <citation type="submission" date="2016-11" db="EMBL/GenBank/DDBJ databases">
        <authorList>
            <person name="Jaros S."/>
            <person name="Januszkiewicz K."/>
            <person name="Wedrychowicz H."/>
        </authorList>
    </citation>
    <scope>NUCLEOTIDE SEQUENCE [LARGE SCALE GENOMIC DNA]</scope>
    <source>
        <strain evidence="7 8">DSM 2631</strain>
    </source>
</reference>
<evidence type="ECO:0000256" key="6">
    <source>
        <dbReference type="SAM" id="Phobius"/>
    </source>
</evidence>
<keyword evidence="4 6" id="KW-1133">Transmembrane helix</keyword>
<feature type="transmembrane region" description="Helical" evidence="6">
    <location>
        <begin position="312"/>
        <end position="338"/>
    </location>
</feature>
<keyword evidence="2" id="KW-0813">Transport</keyword>
<feature type="transmembrane region" description="Helical" evidence="6">
    <location>
        <begin position="12"/>
        <end position="33"/>
    </location>
</feature>
<evidence type="ECO:0000256" key="2">
    <source>
        <dbReference type="ARBA" id="ARBA00022448"/>
    </source>
</evidence>
<dbReference type="Pfam" id="PF00375">
    <property type="entry name" value="SDF"/>
    <property type="match status" value="1"/>
</dbReference>
<evidence type="ECO:0000313" key="8">
    <source>
        <dbReference type="Proteomes" id="UP000184035"/>
    </source>
</evidence>
<dbReference type="FunFam" id="1.10.3860.10:FF:000007">
    <property type="entry name" value="Dicarboxylate/amino acid:cation symporter"/>
    <property type="match status" value="1"/>
</dbReference>
<dbReference type="OrthoDB" id="9768885at2"/>